<dbReference type="RefSeq" id="WP_382203086.1">
    <property type="nucleotide sequence ID" value="NZ_JBHTBZ010000062.1"/>
</dbReference>
<dbReference type="Pfam" id="PF09722">
    <property type="entry name" value="Xre_MbcA_ParS_C"/>
    <property type="match status" value="1"/>
</dbReference>
<proteinExistence type="predicted"/>
<dbReference type="EMBL" id="JBHTBZ010000062">
    <property type="protein sequence ID" value="MFC7462295.1"/>
    <property type="molecule type" value="Genomic_DNA"/>
</dbReference>
<gene>
    <name evidence="2" type="ORF">ACFQU0_17855</name>
</gene>
<keyword evidence="3" id="KW-1185">Reference proteome</keyword>
<dbReference type="Proteomes" id="UP001596457">
    <property type="component" value="Unassembled WGS sequence"/>
</dbReference>
<dbReference type="InterPro" id="IPR024467">
    <property type="entry name" value="Xre/MbcA/ParS-like_toxin-bd"/>
</dbReference>
<evidence type="ECO:0000313" key="2">
    <source>
        <dbReference type="EMBL" id="MFC7462295.1"/>
    </source>
</evidence>
<accession>A0ABW2SFJ0</accession>
<dbReference type="NCBIfam" id="TIGR02293">
    <property type="entry name" value="TAS_TIGR02293"/>
    <property type="match status" value="1"/>
</dbReference>
<name>A0ABW2SFJ0_9BURK</name>
<reference evidence="3" key="1">
    <citation type="journal article" date="2019" name="Int. J. Syst. Evol. Microbiol.">
        <title>The Global Catalogue of Microorganisms (GCM) 10K type strain sequencing project: providing services to taxonomists for standard genome sequencing and annotation.</title>
        <authorList>
            <consortium name="The Broad Institute Genomics Platform"/>
            <consortium name="The Broad Institute Genome Sequencing Center for Infectious Disease"/>
            <person name="Wu L."/>
            <person name="Ma J."/>
        </authorList>
    </citation>
    <scope>NUCLEOTIDE SEQUENCE [LARGE SCALE GENOMIC DNA]</scope>
    <source>
        <strain evidence="3">CCUG 53903</strain>
    </source>
</reference>
<protein>
    <submittedName>
        <fullName evidence="2">Antitoxin Xre/MbcA/ParS toxin-binding domain-containing protein</fullName>
    </submittedName>
</protein>
<organism evidence="2 3">
    <name type="scientific">Hydrogenophaga defluvii</name>
    <dbReference type="NCBI Taxonomy" id="249410"/>
    <lineage>
        <taxon>Bacteria</taxon>
        <taxon>Pseudomonadati</taxon>
        <taxon>Pseudomonadota</taxon>
        <taxon>Betaproteobacteria</taxon>
        <taxon>Burkholderiales</taxon>
        <taxon>Comamonadaceae</taxon>
        <taxon>Hydrogenophaga</taxon>
    </lineage>
</organism>
<evidence type="ECO:0000259" key="1">
    <source>
        <dbReference type="Pfam" id="PF09722"/>
    </source>
</evidence>
<evidence type="ECO:0000313" key="3">
    <source>
        <dbReference type="Proteomes" id="UP001596457"/>
    </source>
</evidence>
<feature type="domain" description="Antitoxin Xre/MbcA/ParS-like toxin-binding" evidence="1">
    <location>
        <begin position="131"/>
        <end position="180"/>
    </location>
</feature>
<dbReference type="InterPro" id="IPR011979">
    <property type="entry name" value="Antitox_Xre"/>
</dbReference>
<comment type="caution">
    <text evidence="2">The sequence shown here is derived from an EMBL/GenBank/DDBJ whole genome shotgun (WGS) entry which is preliminary data.</text>
</comment>
<sequence length="183" mass="19970">MITYFSPPSNTVVVKKKREQAYKDLTQILISAHRERAEEGNAITAFFGSGLVSAHEIWHLSSESAYEILKRGVPSRSLAALSDYLGVGKGVVASLVDVDRTTAFRNASTDRPLPMHAAETVLRLLELTSLAEDTFETPEDAAQWLRSAHPMLNGQTPLELAKSGYGAERVKEILIALKYGGAV</sequence>